<comment type="caution">
    <text evidence="2">The sequence shown here is derived from an EMBL/GenBank/DDBJ whole genome shotgun (WGS) entry which is preliminary data.</text>
</comment>
<proteinExistence type="inferred from homology"/>
<evidence type="ECO:0000256" key="1">
    <source>
        <dbReference type="ARBA" id="ARBA00023604"/>
    </source>
</evidence>
<dbReference type="GO" id="GO:0016491">
    <property type="term" value="F:oxidoreductase activity"/>
    <property type="evidence" value="ECO:0007669"/>
    <property type="project" value="InterPro"/>
</dbReference>
<evidence type="ECO:0000313" key="3">
    <source>
        <dbReference type="Proteomes" id="UP001244011"/>
    </source>
</evidence>
<dbReference type="AlphaFoldDB" id="A0AAJ0C3I7"/>
<accession>A0AAJ0C3I7</accession>
<protein>
    <recommendedName>
        <fullName evidence="4">Methyltransferase</fullName>
    </recommendedName>
</protein>
<name>A0AAJ0C3I7_9PEZI</name>
<organism evidence="2 3">
    <name type="scientific">Phialemonium atrogriseum</name>
    <dbReference type="NCBI Taxonomy" id="1093897"/>
    <lineage>
        <taxon>Eukaryota</taxon>
        <taxon>Fungi</taxon>
        <taxon>Dikarya</taxon>
        <taxon>Ascomycota</taxon>
        <taxon>Pezizomycotina</taxon>
        <taxon>Sordariomycetes</taxon>
        <taxon>Sordariomycetidae</taxon>
        <taxon>Cephalothecales</taxon>
        <taxon>Cephalothecaceae</taxon>
        <taxon>Phialemonium</taxon>
    </lineage>
</organism>
<dbReference type="EMBL" id="MU839010">
    <property type="protein sequence ID" value="KAK1766956.1"/>
    <property type="molecule type" value="Genomic_DNA"/>
</dbReference>
<keyword evidence="3" id="KW-1185">Reference proteome</keyword>
<dbReference type="PANTHER" id="PTHR34598">
    <property type="entry name" value="BLL6449 PROTEIN"/>
    <property type="match status" value="1"/>
</dbReference>
<dbReference type="InterPro" id="IPR044053">
    <property type="entry name" value="AsaB-like"/>
</dbReference>
<reference evidence="2" key="1">
    <citation type="submission" date="2023-06" db="EMBL/GenBank/DDBJ databases">
        <title>Genome-scale phylogeny and comparative genomics of the fungal order Sordariales.</title>
        <authorList>
            <consortium name="Lawrence Berkeley National Laboratory"/>
            <person name="Hensen N."/>
            <person name="Bonometti L."/>
            <person name="Westerberg I."/>
            <person name="Brannstrom I.O."/>
            <person name="Guillou S."/>
            <person name="Cros-Aarteil S."/>
            <person name="Calhoun S."/>
            <person name="Haridas S."/>
            <person name="Kuo A."/>
            <person name="Mondo S."/>
            <person name="Pangilinan J."/>
            <person name="Riley R."/>
            <person name="Labutti K."/>
            <person name="Andreopoulos B."/>
            <person name="Lipzen A."/>
            <person name="Chen C."/>
            <person name="Yanf M."/>
            <person name="Daum C."/>
            <person name="Ng V."/>
            <person name="Clum A."/>
            <person name="Steindorff A."/>
            <person name="Ohm R."/>
            <person name="Martin F."/>
            <person name="Silar P."/>
            <person name="Natvig D."/>
            <person name="Lalanne C."/>
            <person name="Gautier V."/>
            <person name="Ament-Velasquez S.L."/>
            <person name="Kruys A."/>
            <person name="Hutchinson M.I."/>
            <person name="Powell A.J."/>
            <person name="Barry K."/>
            <person name="Miller A.N."/>
            <person name="Grigoriev I.V."/>
            <person name="Debuchy R."/>
            <person name="Gladieux P."/>
            <person name="Thoren M.H."/>
            <person name="Johannesson H."/>
        </authorList>
    </citation>
    <scope>NUCLEOTIDE SEQUENCE</scope>
    <source>
        <strain evidence="2">8032-3</strain>
    </source>
</reference>
<dbReference type="NCBIfam" id="NF041278">
    <property type="entry name" value="CmcJ_NvfI_EfuI"/>
    <property type="match status" value="1"/>
</dbReference>
<dbReference type="GeneID" id="85316397"/>
<gene>
    <name evidence="2" type="ORF">QBC33DRAFT_94529</name>
</gene>
<evidence type="ECO:0000313" key="2">
    <source>
        <dbReference type="EMBL" id="KAK1766956.1"/>
    </source>
</evidence>
<dbReference type="PANTHER" id="PTHR34598:SF3">
    <property type="entry name" value="OXIDOREDUCTASE AN1597"/>
    <property type="match status" value="1"/>
</dbReference>
<evidence type="ECO:0008006" key="4">
    <source>
        <dbReference type="Google" id="ProtNLM"/>
    </source>
</evidence>
<dbReference type="RefSeq" id="XP_060283169.1">
    <property type="nucleotide sequence ID" value="XM_060433210.1"/>
</dbReference>
<dbReference type="Proteomes" id="UP001244011">
    <property type="component" value="Unassembled WGS sequence"/>
</dbReference>
<comment type="similarity">
    <text evidence="1">Belongs to the asaB hydroxylase/desaturase family.</text>
</comment>
<sequence length="300" mass="34392">MATEVLTTESQQDAGFLDTESSRMPRDVVASLNYYNDPGDGSPPHPVFIGGNTVTNERPTIPTKVTVRDITGEEDKYTLDGCGFQLCRHEAQSQCRQDGYRDDKQIKAEYFPEMEQMLKDVTGASRVFVFDHKTRHGPSNWHSLGAGNSAKRGPLHRVHVDQSYAGAEFLVRWYLPDEAEELLKGRWMIINAWRPIKTIYKDPLCVADARSVAEADLVAARTVYRDHERETWTVRPAEPHRWFFKRAQRPDEVLLIKCFDTVDDGGVARRVPHTAFHDPEHADGEWRESIEIRTMLFFDE</sequence>